<dbReference type="SMART" id="SM00409">
    <property type="entry name" value="IG"/>
    <property type="match status" value="2"/>
</dbReference>
<sequence>MLLLVFIIFSLLKENAGEDVIKPVFREKQVLEGKNVTLICNYTGNIQNLQWYRQYPGSKPEHLILYFETDPKSELTLRLTAAADKAAKSESNGNIIRPNQPSVVLTEGSSTALSCSYDGSADSLHWYRQKLGSKPEFLLLIVESTKYVTKADQPHPHMSIRLHDNKSVDLEISSAAVSDSAVYYCALQPTVTGKQTTLYKNIYTEVVNNLQWYRQYPGSKPEHLIMFFETNPQSEPALRLNATADKAAKKNAGEDVIKPVLTEKQVLEEKDVTLICSYTGTVQSLQWYRQYPGSKPEHLIMFIETILKSEPALRLTAAADKAAKSESNGNIIRPNQPSVVLTEGSSTALSCSYDGSADSLHWYRQKPGSKPEFLLLIVESSKYVTKADQPHPHMSIRLHDNKSVDLEISSAAVSDSAVYYCALQPTVTGKQTTLYKNLFLI</sequence>
<dbReference type="Gene3D" id="2.60.40.10">
    <property type="entry name" value="Immunoglobulins"/>
    <property type="match status" value="4"/>
</dbReference>
<evidence type="ECO:0000256" key="8">
    <source>
        <dbReference type="SAM" id="SignalP"/>
    </source>
</evidence>
<dbReference type="CDD" id="cd00099">
    <property type="entry name" value="IgV"/>
    <property type="match status" value="2"/>
</dbReference>
<dbReference type="InterPro" id="IPR036179">
    <property type="entry name" value="Ig-like_dom_sf"/>
</dbReference>
<keyword evidence="11" id="KW-1185">Reference proteome</keyword>
<evidence type="ECO:0000313" key="11">
    <source>
        <dbReference type="Proteomes" id="UP000579812"/>
    </source>
</evidence>
<comment type="subcellular location">
    <subcellularLocation>
        <location evidence="1">Cell membrane</location>
    </subcellularLocation>
</comment>
<reference evidence="10 11" key="1">
    <citation type="submission" date="2020-04" db="EMBL/GenBank/DDBJ databases">
        <title>Chromosome-level genome assembly of a cyprinid fish Onychostoma macrolepis by integration of Nanopore Sequencing, Bionano and Hi-C technology.</title>
        <authorList>
            <person name="Wang D."/>
        </authorList>
    </citation>
    <scope>NUCLEOTIDE SEQUENCE [LARGE SCALE GENOMIC DNA]</scope>
    <source>
        <strain evidence="10">SWU-2019</strain>
        <tissue evidence="10">Muscle</tissue>
    </source>
</reference>
<evidence type="ECO:0000256" key="1">
    <source>
        <dbReference type="ARBA" id="ARBA00004236"/>
    </source>
</evidence>
<dbReference type="InterPro" id="IPR007110">
    <property type="entry name" value="Ig-like_dom"/>
</dbReference>
<feature type="signal peptide" evidence="8">
    <location>
        <begin position="1"/>
        <end position="17"/>
    </location>
</feature>
<keyword evidence="6" id="KW-1015">Disulfide bond</keyword>
<dbReference type="Pfam" id="PF07686">
    <property type="entry name" value="V-set"/>
    <property type="match status" value="3"/>
</dbReference>
<comment type="caution">
    <text evidence="10">The sequence shown here is derived from an EMBL/GenBank/DDBJ whole genome shotgun (WGS) entry which is preliminary data.</text>
</comment>
<dbReference type="InterPro" id="IPR003599">
    <property type="entry name" value="Ig_sub"/>
</dbReference>
<proteinExistence type="predicted"/>
<evidence type="ECO:0000256" key="2">
    <source>
        <dbReference type="ARBA" id="ARBA00022475"/>
    </source>
</evidence>
<feature type="domain" description="Ig-like" evidence="9">
    <location>
        <begin position="98"/>
        <end position="197"/>
    </location>
</feature>
<keyword evidence="2" id="KW-1003">Cell membrane</keyword>
<dbReference type="PROSITE" id="PS50835">
    <property type="entry name" value="IG_LIKE"/>
    <property type="match status" value="3"/>
</dbReference>
<feature type="chain" id="PRO_5029699612" description="Ig-like domain-containing protein" evidence="8">
    <location>
        <begin position="18"/>
        <end position="441"/>
    </location>
</feature>
<dbReference type="EMBL" id="JAAMOB010000002">
    <property type="protein sequence ID" value="KAF4117420.1"/>
    <property type="molecule type" value="Genomic_DNA"/>
</dbReference>
<evidence type="ECO:0000256" key="3">
    <source>
        <dbReference type="ARBA" id="ARBA00022729"/>
    </source>
</evidence>
<dbReference type="GO" id="GO:0002376">
    <property type="term" value="P:immune system process"/>
    <property type="evidence" value="ECO:0007669"/>
    <property type="project" value="UniProtKB-KW"/>
</dbReference>
<feature type="domain" description="Ig-like" evidence="9">
    <location>
        <begin position="23"/>
        <end position="84"/>
    </location>
</feature>
<evidence type="ECO:0000259" key="9">
    <source>
        <dbReference type="PROSITE" id="PS50835"/>
    </source>
</evidence>
<evidence type="ECO:0000256" key="7">
    <source>
        <dbReference type="ARBA" id="ARBA00023180"/>
    </source>
</evidence>
<dbReference type="SMART" id="SM00406">
    <property type="entry name" value="IGv"/>
    <property type="match status" value="2"/>
</dbReference>
<gene>
    <name evidence="10" type="ORF">G5714_001973</name>
</gene>
<keyword evidence="7" id="KW-0325">Glycoprotein</keyword>
<dbReference type="InterPro" id="IPR052051">
    <property type="entry name" value="TCR_complex_component"/>
</dbReference>
<evidence type="ECO:0000256" key="6">
    <source>
        <dbReference type="ARBA" id="ARBA00023157"/>
    </source>
</evidence>
<dbReference type="GO" id="GO:0005886">
    <property type="term" value="C:plasma membrane"/>
    <property type="evidence" value="ECO:0007669"/>
    <property type="project" value="UniProtKB-SubCell"/>
</dbReference>
<dbReference type="AlphaFoldDB" id="A0A7J6DDW4"/>
<dbReference type="GO" id="GO:0009617">
    <property type="term" value="P:response to bacterium"/>
    <property type="evidence" value="ECO:0007669"/>
    <property type="project" value="TreeGrafter"/>
</dbReference>
<dbReference type="InterPro" id="IPR013783">
    <property type="entry name" value="Ig-like_fold"/>
</dbReference>
<evidence type="ECO:0000256" key="5">
    <source>
        <dbReference type="ARBA" id="ARBA00023136"/>
    </source>
</evidence>
<keyword evidence="4" id="KW-0391">Immunity</keyword>
<evidence type="ECO:0000256" key="4">
    <source>
        <dbReference type="ARBA" id="ARBA00022859"/>
    </source>
</evidence>
<dbReference type="PANTHER" id="PTHR19433:SF85">
    <property type="entry name" value="T CELL RECEPTOR ALPHA VARIABLE 17-RELATED"/>
    <property type="match status" value="1"/>
</dbReference>
<dbReference type="InterPro" id="IPR013106">
    <property type="entry name" value="Ig_V-set"/>
</dbReference>
<keyword evidence="3 8" id="KW-0732">Signal</keyword>
<keyword evidence="5" id="KW-0472">Membrane</keyword>
<name>A0A7J6DDW4_9TELE</name>
<accession>A0A7J6DDW4</accession>
<dbReference type="Proteomes" id="UP000579812">
    <property type="component" value="Unassembled WGS sequence"/>
</dbReference>
<dbReference type="SUPFAM" id="SSF48726">
    <property type="entry name" value="Immunoglobulin"/>
    <property type="match status" value="4"/>
</dbReference>
<feature type="domain" description="Ig-like" evidence="9">
    <location>
        <begin position="311"/>
        <end position="433"/>
    </location>
</feature>
<organism evidence="10 11">
    <name type="scientific">Onychostoma macrolepis</name>
    <dbReference type="NCBI Taxonomy" id="369639"/>
    <lineage>
        <taxon>Eukaryota</taxon>
        <taxon>Metazoa</taxon>
        <taxon>Chordata</taxon>
        <taxon>Craniata</taxon>
        <taxon>Vertebrata</taxon>
        <taxon>Euteleostomi</taxon>
        <taxon>Actinopterygii</taxon>
        <taxon>Neopterygii</taxon>
        <taxon>Teleostei</taxon>
        <taxon>Ostariophysi</taxon>
        <taxon>Cypriniformes</taxon>
        <taxon>Cyprinidae</taxon>
        <taxon>Acrossocheilinae</taxon>
        <taxon>Onychostoma</taxon>
    </lineage>
</organism>
<protein>
    <recommendedName>
        <fullName evidence="9">Ig-like domain-containing protein</fullName>
    </recommendedName>
</protein>
<evidence type="ECO:0000313" key="10">
    <source>
        <dbReference type="EMBL" id="KAF4117420.1"/>
    </source>
</evidence>
<dbReference type="PANTHER" id="PTHR19433">
    <property type="entry name" value="T-CELL RECEPTOR ALPHA CHAIN V REGION-RELATED"/>
    <property type="match status" value="1"/>
</dbReference>